<evidence type="ECO:0000313" key="2">
    <source>
        <dbReference type="Proteomes" id="UP000198564"/>
    </source>
</evidence>
<proteinExistence type="predicted"/>
<dbReference type="STRING" id="1130080.SAMN04488113_1136"/>
<dbReference type="PANTHER" id="PTHR35368">
    <property type="entry name" value="HYDROPEROXIDE REDUCTASE"/>
    <property type="match status" value="1"/>
</dbReference>
<dbReference type="Pfam" id="PF02566">
    <property type="entry name" value="OsmC"/>
    <property type="match status" value="1"/>
</dbReference>
<organism evidence="1 2">
    <name type="scientific">Alkalibacterium gilvum</name>
    <dbReference type="NCBI Taxonomy" id="1130080"/>
    <lineage>
        <taxon>Bacteria</taxon>
        <taxon>Bacillati</taxon>
        <taxon>Bacillota</taxon>
        <taxon>Bacilli</taxon>
        <taxon>Lactobacillales</taxon>
        <taxon>Carnobacteriaceae</taxon>
        <taxon>Alkalibacterium</taxon>
    </lineage>
</organism>
<dbReference type="EMBL" id="FNYW01000013">
    <property type="protein sequence ID" value="SEI71211.1"/>
    <property type="molecule type" value="Genomic_DNA"/>
</dbReference>
<dbReference type="SUPFAM" id="SSF82784">
    <property type="entry name" value="OsmC-like"/>
    <property type="match status" value="1"/>
</dbReference>
<dbReference type="InterPro" id="IPR015946">
    <property type="entry name" value="KH_dom-like_a/b"/>
</dbReference>
<protein>
    <submittedName>
        <fullName evidence="1">Uncharacterized OsmC-related protein</fullName>
    </submittedName>
</protein>
<dbReference type="InterPro" id="IPR036102">
    <property type="entry name" value="OsmC/Ohrsf"/>
</dbReference>
<name>A0A1H6STX8_9LACT</name>
<evidence type="ECO:0000313" key="1">
    <source>
        <dbReference type="EMBL" id="SEI71211.1"/>
    </source>
</evidence>
<dbReference type="RefSeq" id="WP_091634122.1">
    <property type="nucleotide sequence ID" value="NZ_FNYW01000013.1"/>
</dbReference>
<dbReference type="Gene3D" id="3.30.300.20">
    <property type="match status" value="1"/>
</dbReference>
<dbReference type="PANTHER" id="PTHR35368:SF1">
    <property type="entry name" value="HYDROPEROXIDE REDUCTASE"/>
    <property type="match status" value="1"/>
</dbReference>
<keyword evidence="2" id="KW-1185">Reference proteome</keyword>
<accession>A0A1H6STX8</accession>
<dbReference type="AlphaFoldDB" id="A0A1H6STX8"/>
<dbReference type="OrthoDB" id="1433018at2"/>
<dbReference type="InterPro" id="IPR003718">
    <property type="entry name" value="OsmC/Ohr_fam"/>
</dbReference>
<dbReference type="Proteomes" id="UP000198564">
    <property type="component" value="Unassembled WGS sequence"/>
</dbReference>
<dbReference type="InterPro" id="IPR052924">
    <property type="entry name" value="OsmC/Ohr_hydroprdx_reductase"/>
</dbReference>
<gene>
    <name evidence="1" type="ORF">SAMN04488113_1136</name>
</gene>
<reference evidence="2" key="1">
    <citation type="submission" date="2016-10" db="EMBL/GenBank/DDBJ databases">
        <authorList>
            <person name="Varghese N."/>
            <person name="Submissions S."/>
        </authorList>
    </citation>
    <scope>NUCLEOTIDE SEQUENCE [LARGE SCALE GENOMIC DNA]</scope>
    <source>
        <strain evidence="2">DSM 25751</strain>
    </source>
</reference>
<sequence length="147" mass="16240">MPKMFIKASAESMGGLKVKATANNHEIILDEPRADGGTNQGMNPMEALLSALGGCKVIVAQSYAKMHKIKLKSIRIDFEGEFDPNGYLGKDPNAKIGYSKIIEHFHIEADNTPEEIHTFIDFVSNTCPVNDTLTQPATFEHEIHLNE</sequence>